<proteinExistence type="predicted"/>
<organism evidence="1">
    <name type="scientific">Anguilla anguilla</name>
    <name type="common">European freshwater eel</name>
    <name type="synonym">Muraena anguilla</name>
    <dbReference type="NCBI Taxonomy" id="7936"/>
    <lineage>
        <taxon>Eukaryota</taxon>
        <taxon>Metazoa</taxon>
        <taxon>Chordata</taxon>
        <taxon>Craniata</taxon>
        <taxon>Vertebrata</taxon>
        <taxon>Euteleostomi</taxon>
        <taxon>Actinopterygii</taxon>
        <taxon>Neopterygii</taxon>
        <taxon>Teleostei</taxon>
        <taxon>Anguilliformes</taxon>
        <taxon>Anguillidae</taxon>
        <taxon>Anguilla</taxon>
    </lineage>
</organism>
<sequence length="74" mass="8477">MKATIMSLPFMGCQTSLRTRTSSVRFQNTTCTQFTQRRLTQTRRSPMITVSFKRQRAKTSAQNMWISELPGNSG</sequence>
<evidence type="ECO:0000313" key="1">
    <source>
        <dbReference type="EMBL" id="JAH43284.1"/>
    </source>
</evidence>
<reference evidence="1" key="2">
    <citation type="journal article" date="2015" name="Fish Shellfish Immunol.">
        <title>Early steps in the European eel (Anguilla anguilla)-Vibrio vulnificus interaction in the gills: Role of the RtxA13 toxin.</title>
        <authorList>
            <person name="Callol A."/>
            <person name="Pajuelo D."/>
            <person name="Ebbesson L."/>
            <person name="Teles M."/>
            <person name="MacKenzie S."/>
            <person name="Amaro C."/>
        </authorList>
    </citation>
    <scope>NUCLEOTIDE SEQUENCE</scope>
</reference>
<name>A0A0E9SPL7_ANGAN</name>
<protein>
    <submittedName>
        <fullName evidence="1">Uncharacterized protein</fullName>
    </submittedName>
</protein>
<accession>A0A0E9SPL7</accession>
<reference evidence="1" key="1">
    <citation type="submission" date="2014-11" db="EMBL/GenBank/DDBJ databases">
        <authorList>
            <person name="Amaro Gonzalez C."/>
        </authorList>
    </citation>
    <scope>NUCLEOTIDE SEQUENCE</scope>
</reference>
<dbReference type="AlphaFoldDB" id="A0A0E9SPL7"/>
<dbReference type="EMBL" id="GBXM01065293">
    <property type="protein sequence ID" value="JAH43284.1"/>
    <property type="molecule type" value="Transcribed_RNA"/>
</dbReference>